<dbReference type="EMBL" id="BMFJ01000004">
    <property type="protein sequence ID" value="GGE50256.1"/>
    <property type="molecule type" value="Genomic_DNA"/>
</dbReference>
<name>A0A917EL24_9RHOB</name>
<feature type="domain" description="Solute-binding protein family 5" evidence="4">
    <location>
        <begin position="77"/>
        <end position="444"/>
    </location>
</feature>
<dbReference type="AlphaFoldDB" id="A0A917EL24"/>
<evidence type="ECO:0000259" key="4">
    <source>
        <dbReference type="Pfam" id="PF00496"/>
    </source>
</evidence>
<dbReference type="GO" id="GO:0015833">
    <property type="term" value="P:peptide transport"/>
    <property type="evidence" value="ECO:0007669"/>
    <property type="project" value="TreeGrafter"/>
</dbReference>
<dbReference type="InterPro" id="IPR030678">
    <property type="entry name" value="Peptide/Ni-bd"/>
</dbReference>
<dbReference type="Gene3D" id="3.40.190.10">
    <property type="entry name" value="Periplasmic binding protein-like II"/>
    <property type="match status" value="1"/>
</dbReference>
<keyword evidence="3" id="KW-0732">Signal</keyword>
<evidence type="ECO:0000256" key="1">
    <source>
        <dbReference type="ARBA" id="ARBA00004418"/>
    </source>
</evidence>
<dbReference type="Gene3D" id="3.90.76.10">
    <property type="entry name" value="Dipeptide-binding Protein, Domain 1"/>
    <property type="match status" value="1"/>
</dbReference>
<evidence type="ECO:0000313" key="6">
    <source>
        <dbReference type="Proteomes" id="UP000612855"/>
    </source>
</evidence>
<evidence type="ECO:0000313" key="5">
    <source>
        <dbReference type="EMBL" id="GGE50256.1"/>
    </source>
</evidence>
<dbReference type="GO" id="GO:1904680">
    <property type="term" value="F:peptide transmembrane transporter activity"/>
    <property type="evidence" value="ECO:0007669"/>
    <property type="project" value="TreeGrafter"/>
</dbReference>
<protein>
    <submittedName>
        <fullName evidence="5">Peptide ABC transporter substrate-binding protein</fullName>
    </submittedName>
</protein>
<accession>A0A917EL24</accession>
<dbReference type="CDD" id="cd08512">
    <property type="entry name" value="PBP2_NikA_DppA_OppA_like_7"/>
    <property type="match status" value="1"/>
</dbReference>
<reference evidence="6" key="1">
    <citation type="journal article" date="2019" name="Int. J. Syst. Evol. Microbiol.">
        <title>The Global Catalogue of Microorganisms (GCM) 10K type strain sequencing project: providing services to taxonomists for standard genome sequencing and annotation.</title>
        <authorList>
            <consortium name="The Broad Institute Genomics Platform"/>
            <consortium name="The Broad Institute Genome Sequencing Center for Infectious Disease"/>
            <person name="Wu L."/>
            <person name="Ma J."/>
        </authorList>
    </citation>
    <scope>NUCLEOTIDE SEQUENCE [LARGE SCALE GENOMIC DNA]</scope>
    <source>
        <strain evidence="6">CGMCC 1.12664</strain>
    </source>
</reference>
<keyword evidence="6" id="KW-1185">Reference proteome</keyword>
<dbReference type="Pfam" id="PF00496">
    <property type="entry name" value="SBP_bac_5"/>
    <property type="match status" value="1"/>
</dbReference>
<dbReference type="GO" id="GO:0030288">
    <property type="term" value="C:outer membrane-bounded periplasmic space"/>
    <property type="evidence" value="ECO:0007669"/>
    <property type="project" value="UniProtKB-ARBA"/>
</dbReference>
<proteinExistence type="inferred from homology"/>
<comment type="caution">
    <text evidence="5">The sequence shown here is derived from an EMBL/GenBank/DDBJ whole genome shotgun (WGS) entry which is preliminary data.</text>
</comment>
<feature type="signal peptide" evidence="3">
    <location>
        <begin position="1"/>
        <end position="24"/>
    </location>
</feature>
<sequence length="538" mass="59124">MNLKFASPLAIAVALSTGIPALHAETPSDTFVIVREISSIAEWDPAVSQILDVALINGDVYDSLVGFDPRNPDTLGGMLAESWSVSEDGMTITFKMREGVTFHSGNPVTSADPLFSFRRLMLIGREPSSNMRALGYSAENIDDYLSAPDPQTFVMKLPNKLAPTMVINMLTSSAFSVVDSELVKSHEVDGDFGAKWLSGRADGEASAGSGPFMIDTFRPQSLVMLSANEDYWRFKPAMKRVIYRHVPEAGTQRLLIEKGDADLAFNITATDAAAMAGAEGVKVEYRPSKKILYFGFNRMIEPFDDPRVVKAMRYLVDYEGLSNSIMKDIGTVHQTFVPAGFLGAVTETPFSLAVEKAKALLAEAGYPDGFEFTFTAYNRKPEMDLATSFQATAAQAGVKVDVVNAPVSQTIPLYRDQKLQALQLSYTAGYLDPNATASKFTFNPGAMPGADREAKWPSEMTYRLGWYPEDLSEKTAAAAQELDETKRTKMYEELQKAAWEDSPFVFLFQATQQLAMRDNVEGVFYDTRGSSFASVTKK</sequence>
<comment type="similarity">
    <text evidence="2">Belongs to the bacterial solute-binding protein 5 family.</text>
</comment>
<dbReference type="RefSeq" id="WP_188479651.1">
    <property type="nucleotide sequence ID" value="NZ_BMFJ01000004.1"/>
</dbReference>
<dbReference type="Gene3D" id="3.10.105.10">
    <property type="entry name" value="Dipeptide-binding Protein, Domain 3"/>
    <property type="match status" value="1"/>
</dbReference>
<dbReference type="PIRSF" id="PIRSF002741">
    <property type="entry name" value="MppA"/>
    <property type="match status" value="1"/>
</dbReference>
<feature type="chain" id="PRO_5037318175" evidence="3">
    <location>
        <begin position="25"/>
        <end position="538"/>
    </location>
</feature>
<dbReference type="InterPro" id="IPR039424">
    <property type="entry name" value="SBP_5"/>
</dbReference>
<gene>
    <name evidence="5" type="ORF">GCM10011360_41600</name>
</gene>
<dbReference type="InterPro" id="IPR000914">
    <property type="entry name" value="SBP_5_dom"/>
</dbReference>
<dbReference type="PANTHER" id="PTHR30290">
    <property type="entry name" value="PERIPLASMIC BINDING COMPONENT OF ABC TRANSPORTER"/>
    <property type="match status" value="1"/>
</dbReference>
<evidence type="ECO:0000256" key="3">
    <source>
        <dbReference type="SAM" id="SignalP"/>
    </source>
</evidence>
<dbReference type="Proteomes" id="UP000612855">
    <property type="component" value="Unassembled WGS sequence"/>
</dbReference>
<organism evidence="5 6">
    <name type="scientific">Primorskyibacter flagellatus</name>
    <dbReference type="NCBI Taxonomy" id="1387277"/>
    <lineage>
        <taxon>Bacteria</taxon>
        <taxon>Pseudomonadati</taxon>
        <taxon>Pseudomonadota</taxon>
        <taxon>Alphaproteobacteria</taxon>
        <taxon>Rhodobacterales</taxon>
        <taxon>Roseobacteraceae</taxon>
        <taxon>Primorskyibacter</taxon>
    </lineage>
</organism>
<evidence type="ECO:0000256" key="2">
    <source>
        <dbReference type="ARBA" id="ARBA00005695"/>
    </source>
</evidence>
<dbReference type="GO" id="GO:0043190">
    <property type="term" value="C:ATP-binding cassette (ABC) transporter complex"/>
    <property type="evidence" value="ECO:0007669"/>
    <property type="project" value="InterPro"/>
</dbReference>
<dbReference type="SUPFAM" id="SSF53850">
    <property type="entry name" value="Periplasmic binding protein-like II"/>
    <property type="match status" value="1"/>
</dbReference>
<comment type="subcellular location">
    <subcellularLocation>
        <location evidence="1">Periplasm</location>
    </subcellularLocation>
</comment>